<evidence type="ECO:0000313" key="1">
    <source>
        <dbReference type="EMBL" id="SVD01966.1"/>
    </source>
</evidence>
<reference evidence="1" key="1">
    <citation type="submission" date="2018-05" db="EMBL/GenBank/DDBJ databases">
        <authorList>
            <person name="Lanie J.A."/>
            <person name="Ng W.-L."/>
            <person name="Kazmierczak K.M."/>
            <person name="Andrzejewski T.M."/>
            <person name="Davidsen T.M."/>
            <person name="Wayne K.J."/>
            <person name="Tettelin H."/>
            <person name="Glass J.I."/>
            <person name="Rusch D."/>
            <person name="Podicherti R."/>
            <person name="Tsui H.-C.T."/>
            <person name="Winkler M.E."/>
        </authorList>
    </citation>
    <scope>NUCLEOTIDE SEQUENCE</scope>
</reference>
<proteinExistence type="predicted"/>
<feature type="non-terminal residue" evidence="1">
    <location>
        <position position="83"/>
    </location>
</feature>
<accession>A0A382RWD0</accession>
<dbReference type="InterPro" id="IPR007438">
    <property type="entry name" value="DUF488"/>
</dbReference>
<protein>
    <recommendedName>
        <fullName evidence="2">DUF488 domain-containing protein</fullName>
    </recommendedName>
</protein>
<evidence type="ECO:0008006" key="2">
    <source>
        <dbReference type="Google" id="ProtNLM"/>
    </source>
</evidence>
<dbReference type="AlphaFoldDB" id="A0A382RWD0"/>
<sequence length="83" mass="9711">MNDINLYTIGFTKKTAEEFFSSIKSYRILKVIDIRLKNVSQLSGFAKKEDLKYFLKTLCDCEYQHLPVLAPTKDLLEGYKKKK</sequence>
<dbReference type="EMBL" id="UINC01124660">
    <property type="protein sequence ID" value="SVD01966.1"/>
    <property type="molecule type" value="Genomic_DNA"/>
</dbReference>
<organism evidence="1">
    <name type="scientific">marine metagenome</name>
    <dbReference type="NCBI Taxonomy" id="408172"/>
    <lineage>
        <taxon>unclassified sequences</taxon>
        <taxon>metagenomes</taxon>
        <taxon>ecological metagenomes</taxon>
    </lineage>
</organism>
<dbReference type="Pfam" id="PF04343">
    <property type="entry name" value="DUF488"/>
    <property type="match status" value="1"/>
</dbReference>
<name>A0A382RWD0_9ZZZZ</name>
<gene>
    <name evidence="1" type="ORF">METZ01_LOCUS354820</name>
</gene>